<dbReference type="AlphaFoldDB" id="A0A6D2I8I0"/>
<sequence>MEHPSPHVCQTCAGSCRGVRRQIWCSTGRSATSWCKMELFLDTKFLRKGIELDRAKVDGMLQLPVPKTVKDIMSFLVDFEFDEECHKSWTLLKDALVSAPIVQAPNWDHPFEIMCDVSDYAVGAVLGQKIDKKLNVIYYASRTWMMLNASTSLLRKIQNPASQMDSLLQEFVVDKKGVENGVADHLSRMRVEDIVPINDSMPEEQLMAIMVLKEGFDEKVRLEEVKALRDENLPWYADIVNFMVAGEVP</sequence>
<dbReference type="InterPro" id="IPR041577">
    <property type="entry name" value="RT_RNaseH_2"/>
</dbReference>
<name>A0A6D2I8I0_9BRAS</name>
<evidence type="ECO:0000313" key="2">
    <source>
        <dbReference type="EMBL" id="CAA7021690.1"/>
    </source>
</evidence>
<dbReference type="SUPFAM" id="SSF56672">
    <property type="entry name" value="DNA/RNA polymerases"/>
    <property type="match status" value="1"/>
</dbReference>
<keyword evidence="3" id="KW-1185">Reference proteome</keyword>
<dbReference type="PANTHER" id="PTHR34072">
    <property type="entry name" value="ENZYMATIC POLYPROTEIN-RELATED"/>
    <property type="match status" value="1"/>
</dbReference>
<evidence type="ECO:0000313" key="3">
    <source>
        <dbReference type="Proteomes" id="UP000467841"/>
    </source>
</evidence>
<accession>A0A6D2I8I0</accession>
<dbReference type="Pfam" id="PF17919">
    <property type="entry name" value="RT_RNaseH_2"/>
    <property type="match status" value="1"/>
</dbReference>
<dbReference type="OrthoDB" id="10055717at2759"/>
<gene>
    <name evidence="2" type="ORF">MERR_LOCUS8925</name>
</gene>
<evidence type="ECO:0000259" key="1">
    <source>
        <dbReference type="Pfam" id="PF17919"/>
    </source>
</evidence>
<feature type="domain" description="Reverse transcriptase/retrotransposon-derived protein RNase H-like" evidence="1">
    <location>
        <begin position="81"/>
        <end position="144"/>
    </location>
</feature>
<dbReference type="EMBL" id="CACVBM020000643">
    <property type="protein sequence ID" value="CAA7021690.1"/>
    <property type="molecule type" value="Genomic_DNA"/>
</dbReference>
<comment type="caution">
    <text evidence="2">The sequence shown here is derived from an EMBL/GenBank/DDBJ whole genome shotgun (WGS) entry which is preliminary data.</text>
</comment>
<proteinExistence type="predicted"/>
<organism evidence="2 3">
    <name type="scientific">Microthlaspi erraticum</name>
    <dbReference type="NCBI Taxonomy" id="1685480"/>
    <lineage>
        <taxon>Eukaryota</taxon>
        <taxon>Viridiplantae</taxon>
        <taxon>Streptophyta</taxon>
        <taxon>Embryophyta</taxon>
        <taxon>Tracheophyta</taxon>
        <taxon>Spermatophyta</taxon>
        <taxon>Magnoliopsida</taxon>
        <taxon>eudicotyledons</taxon>
        <taxon>Gunneridae</taxon>
        <taxon>Pentapetalae</taxon>
        <taxon>rosids</taxon>
        <taxon>malvids</taxon>
        <taxon>Brassicales</taxon>
        <taxon>Brassicaceae</taxon>
        <taxon>Coluteocarpeae</taxon>
        <taxon>Microthlaspi</taxon>
    </lineage>
</organism>
<dbReference type="Proteomes" id="UP000467841">
    <property type="component" value="Unassembled WGS sequence"/>
</dbReference>
<protein>
    <recommendedName>
        <fullName evidence="1">Reverse transcriptase/retrotransposon-derived protein RNase H-like domain-containing protein</fullName>
    </recommendedName>
</protein>
<reference evidence="2" key="1">
    <citation type="submission" date="2020-01" db="EMBL/GenBank/DDBJ databases">
        <authorList>
            <person name="Mishra B."/>
        </authorList>
    </citation>
    <scope>NUCLEOTIDE SEQUENCE [LARGE SCALE GENOMIC DNA]</scope>
</reference>
<dbReference type="PANTHER" id="PTHR34072:SF57">
    <property type="entry name" value="RNA-DIRECTED DNA POLYMERASE"/>
    <property type="match status" value="1"/>
</dbReference>
<dbReference type="InterPro" id="IPR043502">
    <property type="entry name" value="DNA/RNA_pol_sf"/>
</dbReference>